<evidence type="ECO:0000256" key="3">
    <source>
        <dbReference type="ARBA" id="ARBA00023002"/>
    </source>
</evidence>
<comment type="similarity">
    <text evidence="6">Belongs to the iron/ascorbate-dependent oxidoreductase family. GA2OX subfamily.</text>
</comment>
<evidence type="ECO:0000256" key="4">
    <source>
        <dbReference type="ARBA" id="ARBA00023004"/>
    </source>
</evidence>
<dbReference type="GO" id="GO:0045543">
    <property type="term" value="F:gibberellin 2-beta-dioxygenase activity"/>
    <property type="evidence" value="ECO:0007669"/>
    <property type="project" value="UniProtKB-EC"/>
</dbReference>
<keyword evidence="3 8" id="KW-0560">Oxidoreductase</keyword>
<dbReference type="InParanoid" id="B9SA24"/>
<dbReference type="Pfam" id="PF14226">
    <property type="entry name" value="DIOX_N"/>
    <property type="match status" value="1"/>
</dbReference>
<dbReference type="FunFam" id="2.60.120.330:FF:000021">
    <property type="entry name" value="Gibberellin 2-beta-dioxygenase 8"/>
    <property type="match status" value="1"/>
</dbReference>
<dbReference type="GO" id="GO:0009685">
    <property type="term" value="P:gibberellin metabolic process"/>
    <property type="evidence" value="ECO:0007669"/>
    <property type="project" value="UniProtKB-ARBA"/>
</dbReference>
<evidence type="ECO:0000313" key="10">
    <source>
        <dbReference type="EMBL" id="EEF39541.1"/>
    </source>
</evidence>
<evidence type="ECO:0000256" key="2">
    <source>
        <dbReference type="ARBA" id="ARBA00022964"/>
    </source>
</evidence>
<dbReference type="OMA" id="ANSYRWG"/>
<comment type="catalytic activity">
    <reaction evidence="5">
        <text>gibberellin A1 + 2-oxoglutarate + O2 = gibberellin A8 + succinate + CO2</text>
        <dbReference type="Rhea" id="RHEA:15005"/>
        <dbReference type="ChEBI" id="CHEBI:15379"/>
        <dbReference type="ChEBI" id="CHEBI:16526"/>
        <dbReference type="ChEBI" id="CHEBI:16810"/>
        <dbReference type="ChEBI" id="CHEBI:30031"/>
        <dbReference type="ChEBI" id="CHEBI:58524"/>
        <dbReference type="ChEBI" id="CHEBI:58594"/>
        <dbReference type="EC" id="1.14.11.13"/>
    </reaction>
</comment>
<dbReference type="SUPFAM" id="SSF51197">
    <property type="entry name" value="Clavaminate synthase-like"/>
    <property type="match status" value="1"/>
</dbReference>
<dbReference type="GO" id="GO:0016706">
    <property type="term" value="F:2-oxoglutarate-dependent dioxygenase activity"/>
    <property type="evidence" value="ECO:0000318"/>
    <property type="project" value="GO_Central"/>
</dbReference>
<dbReference type="KEGG" id="rcu:8280721"/>
<protein>
    <recommendedName>
        <fullName evidence="7">gibberellin 2beta-dioxygenase</fullName>
        <ecNumber evidence="7">1.14.11.13</ecNumber>
    </recommendedName>
</protein>
<dbReference type="Gene3D" id="2.60.120.330">
    <property type="entry name" value="B-lactam Antibiotic, Isopenicillin N Synthase, Chain"/>
    <property type="match status" value="1"/>
</dbReference>
<evidence type="ECO:0000259" key="9">
    <source>
        <dbReference type="PROSITE" id="PS51471"/>
    </source>
</evidence>
<sequence>MDSDPPFEEYYEVLFKGSLVRAVKINDAEECELPVIDMSSLNSEQVERQNCIEKMGEAAREWGFFQVVNHGIPREVLESMLHEQRKLFYEPFTNKCKENFLNLSANSYFWGNPKATCLRQFSWSEAFHIPVTDISRMDGSRSLRPAIEAFVNAATTLAQSLAEILAENIGVKTSFFKENCTASSSYVRMNRYPPCPVSSQVYGLLPHADSDFLTILYQDQNKGLQLLKDGSWVGVRPNPEALVINIGDFFQAFSNSIYKSIEHRVVVPQEVERFSMAYFYCPSYEAIVESHIKPAKYRNFSFREYKQQIQKDVETTGDKIGLSRFVL</sequence>
<dbReference type="InterPro" id="IPR050231">
    <property type="entry name" value="Iron_ascorbate_oxido_reductase"/>
</dbReference>
<dbReference type="STRING" id="3988.B9SA24"/>
<keyword evidence="1 8" id="KW-0479">Metal-binding</keyword>
<proteinExistence type="inferred from homology"/>
<dbReference type="PANTHER" id="PTHR47990">
    <property type="entry name" value="2-OXOGLUTARATE (2OG) AND FE(II)-DEPENDENT OXYGENASE SUPERFAMILY PROTEIN-RELATED"/>
    <property type="match status" value="1"/>
</dbReference>
<gene>
    <name evidence="10" type="ORF">RCOM_0182900</name>
</gene>
<keyword evidence="2" id="KW-0223">Dioxygenase</keyword>
<evidence type="ECO:0000256" key="7">
    <source>
        <dbReference type="ARBA" id="ARBA00066708"/>
    </source>
</evidence>
<dbReference type="InterPro" id="IPR005123">
    <property type="entry name" value="Oxoglu/Fe-dep_dioxygenase_dom"/>
</dbReference>
<keyword evidence="11" id="KW-1185">Reference proteome</keyword>
<dbReference type="AlphaFoldDB" id="B9SA24"/>
<dbReference type="EC" id="1.14.11.13" evidence="7"/>
<evidence type="ECO:0000256" key="5">
    <source>
        <dbReference type="ARBA" id="ARBA00052204"/>
    </source>
</evidence>
<dbReference type="InterPro" id="IPR026992">
    <property type="entry name" value="DIOX_N"/>
</dbReference>
<evidence type="ECO:0000256" key="1">
    <source>
        <dbReference type="ARBA" id="ARBA00022723"/>
    </source>
</evidence>
<dbReference type="Pfam" id="PF03171">
    <property type="entry name" value="2OG-FeII_Oxy"/>
    <property type="match status" value="1"/>
</dbReference>
<dbReference type="OrthoDB" id="288590at2759"/>
<evidence type="ECO:0000256" key="6">
    <source>
        <dbReference type="ARBA" id="ARBA00061282"/>
    </source>
</evidence>
<dbReference type="Proteomes" id="UP000008311">
    <property type="component" value="Unassembled WGS sequence"/>
</dbReference>
<dbReference type="GO" id="GO:0046872">
    <property type="term" value="F:metal ion binding"/>
    <property type="evidence" value="ECO:0007669"/>
    <property type="project" value="UniProtKB-KW"/>
</dbReference>
<organism evidence="10 11">
    <name type="scientific">Ricinus communis</name>
    <name type="common">Castor bean</name>
    <dbReference type="NCBI Taxonomy" id="3988"/>
    <lineage>
        <taxon>Eukaryota</taxon>
        <taxon>Viridiplantae</taxon>
        <taxon>Streptophyta</taxon>
        <taxon>Embryophyta</taxon>
        <taxon>Tracheophyta</taxon>
        <taxon>Spermatophyta</taxon>
        <taxon>Magnoliopsida</taxon>
        <taxon>eudicotyledons</taxon>
        <taxon>Gunneridae</taxon>
        <taxon>Pentapetalae</taxon>
        <taxon>rosids</taxon>
        <taxon>fabids</taxon>
        <taxon>Malpighiales</taxon>
        <taxon>Euphorbiaceae</taxon>
        <taxon>Acalyphoideae</taxon>
        <taxon>Acalypheae</taxon>
        <taxon>Ricinus</taxon>
    </lineage>
</organism>
<dbReference type="InterPro" id="IPR044861">
    <property type="entry name" value="IPNS-like_FE2OG_OXY"/>
</dbReference>
<name>B9SA24_RICCO</name>
<accession>B9SA24</accession>
<dbReference type="InterPro" id="IPR027443">
    <property type="entry name" value="IPNS-like_sf"/>
</dbReference>
<dbReference type="eggNOG" id="KOG0143">
    <property type="taxonomic scope" value="Eukaryota"/>
</dbReference>
<keyword evidence="4 8" id="KW-0408">Iron</keyword>
<reference evidence="11" key="1">
    <citation type="journal article" date="2010" name="Nat. Biotechnol.">
        <title>Draft genome sequence of the oilseed species Ricinus communis.</title>
        <authorList>
            <person name="Chan A.P."/>
            <person name="Crabtree J."/>
            <person name="Zhao Q."/>
            <person name="Lorenzi H."/>
            <person name="Orvis J."/>
            <person name="Puiu D."/>
            <person name="Melake-Berhan A."/>
            <person name="Jones K.M."/>
            <person name="Redman J."/>
            <person name="Chen G."/>
            <person name="Cahoon E.B."/>
            <person name="Gedil M."/>
            <person name="Stanke M."/>
            <person name="Haas B.J."/>
            <person name="Wortman J.R."/>
            <person name="Fraser-Liggett C.M."/>
            <person name="Ravel J."/>
            <person name="Rabinowicz P.D."/>
        </authorList>
    </citation>
    <scope>NUCLEOTIDE SEQUENCE [LARGE SCALE GENOMIC DNA]</scope>
    <source>
        <strain evidence="11">cv. Hale</strain>
    </source>
</reference>
<evidence type="ECO:0000256" key="8">
    <source>
        <dbReference type="RuleBase" id="RU003682"/>
    </source>
</evidence>
<feature type="domain" description="Fe2OG dioxygenase" evidence="9">
    <location>
        <begin position="183"/>
        <end position="282"/>
    </location>
</feature>
<dbReference type="PROSITE" id="PS51471">
    <property type="entry name" value="FE2OG_OXY"/>
    <property type="match status" value="1"/>
</dbReference>
<evidence type="ECO:0000313" key="11">
    <source>
        <dbReference type="Proteomes" id="UP000008311"/>
    </source>
</evidence>
<dbReference type="EMBL" id="EQ973900">
    <property type="protein sequence ID" value="EEF39541.1"/>
    <property type="molecule type" value="Genomic_DNA"/>
</dbReference>